<dbReference type="EMBL" id="PSQE01000004">
    <property type="protein sequence ID" value="RHN62388.1"/>
    <property type="molecule type" value="Genomic_DNA"/>
</dbReference>
<dbReference type="Proteomes" id="UP000265566">
    <property type="component" value="Chromosome 4"/>
</dbReference>
<dbReference type="InterPro" id="IPR029047">
    <property type="entry name" value="HSP70_peptide-bd_sf"/>
</dbReference>
<dbReference type="GO" id="GO:0005524">
    <property type="term" value="F:ATP binding"/>
    <property type="evidence" value="ECO:0007669"/>
    <property type="project" value="UniProtKB-KW"/>
</dbReference>
<dbReference type="SUPFAM" id="SSF53067">
    <property type="entry name" value="Actin-like ATPase domain"/>
    <property type="match status" value="1"/>
</dbReference>
<protein>
    <submittedName>
        <fullName evidence="4">Putative Heat shock protein 70 family</fullName>
    </submittedName>
</protein>
<gene>
    <name evidence="4" type="ORF">MtrunA17_Chr4g0046871</name>
</gene>
<dbReference type="Gene3D" id="2.60.34.10">
    <property type="entry name" value="Substrate Binding Domain Of DNAk, Chain A, domain 1"/>
    <property type="match status" value="1"/>
</dbReference>
<dbReference type="Gramene" id="rna24957">
    <property type="protein sequence ID" value="RHN62388.1"/>
    <property type="gene ID" value="gene24957"/>
</dbReference>
<accession>A0A396IC78</accession>
<dbReference type="InterPro" id="IPR013126">
    <property type="entry name" value="Hsp_70_fam"/>
</dbReference>
<organism evidence="4">
    <name type="scientific">Medicago truncatula</name>
    <name type="common">Barrel medic</name>
    <name type="synonym">Medicago tribuloides</name>
    <dbReference type="NCBI Taxonomy" id="3880"/>
    <lineage>
        <taxon>Eukaryota</taxon>
        <taxon>Viridiplantae</taxon>
        <taxon>Streptophyta</taxon>
        <taxon>Embryophyta</taxon>
        <taxon>Tracheophyta</taxon>
        <taxon>Spermatophyta</taxon>
        <taxon>Magnoliopsida</taxon>
        <taxon>eudicotyledons</taxon>
        <taxon>Gunneridae</taxon>
        <taxon>Pentapetalae</taxon>
        <taxon>rosids</taxon>
        <taxon>fabids</taxon>
        <taxon>Fabales</taxon>
        <taxon>Fabaceae</taxon>
        <taxon>Papilionoideae</taxon>
        <taxon>50 kb inversion clade</taxon>
        <taxon>NPAAA clade</taxon>
        <taxon>Hologalegina</taxon>
        <taxon>IRL clade</taxon>
        <taxon>Trifolieae</taxon>
        <taxon>Medicago</taxon>
    </lineage>
</organism>
<sequence length="107" mass="11807">MLRWTRARVDDVVLVGGSSRIPKVQQLLQNFFKGKELCKSINPDEAVAYGAAVQAALLSKGIKNVPKLVLQDVTPLSLGRSIVGDIMNVVIPRNTCIPVKKKRIYYS</sequence>
<evidence type="ECO:0000256" key="3">
    <source>
        <dbReference type="ARBA" id="ARBA00022840"/>
    </source>
</evidence>
<dbReference type="PRINTS" id="PR00301">
    <property type="entry name" value="HEATSHOCK70"/>
</dbReference>
<dbReference type="PROSITE" id="PS01036">
    <property type="entry name" value="HSP70_3"/>
    <property type="match status" value="1"/>
</dbReference>
<keyword evidence="4" id="KW-0346">Stress response</keyword>
<evidence type="ECO:0000256" key="1">
    <source>
        <dbReference type="ARBA" id="ARBA00007381"/>
    </source>
</evidence>
<evidence type="ECO:0000313" key="4">
    <source>
        <dbReference type="EMBL" id="RHN62388.1"/>
    </source>
</evidence>
<dbReference type="Pfam" id="PF00012">
    <property type="entry name" value="HSP70"/>
    <property type="match status" value="1"/>
</dbReference>
<dbReference type="SUPFAM" id="SSF100920">
    <property type="entry name" value="Heat shock protein 70kD (HSP70), peptide-binding domain"/>
    <property type="match status" value="1"/>
</dbReference>
<name>A0A396IC78_MEDTR</name>
<dbReference type="PANTHER" id="PTHR19375">
    <property type="entry name" value="HEAT SHOCK PROTEIN 70KDA"/>
    <property type="match status" value="1"/>
</dbReference>
<reference evidence="4" key="1">
    <citation type="journal article" date="2018" name="Nat. Plants">
        <title>Whole-genome landscape of Medicago truncatula symbiotic genes.</title>
        <authorList>
            <person name="Pecrix Y."/>
            <person name="Gamas P."/>
            <person name="Carrere S."/>
        </authorList>
    </citation>
    <scope>NUCLEOTIDE SEQUENCE</scope>
    <source>
        <tissue evidence="4">Leaves</tissue>
    </source>
</reference>
<keyword evidence="2" id="KW-0547">Nucleotide-binding</keyword>
<dbReference type="Gene3D" id="3.30.420.40">
    <property type="match status" value="2"/>
</dbReference>
<dbReference type="FunFam" id="3.30.420.40:FF:000028">
    <property type="entry name" value="heat shock 70 kDa protein-like"/>
    <property type="match status" value="1"/>
</dbReference>
<evidence type="ECO:0000256" key="2">
    <source>
        <dbReference type="ARBA" id="ARBA00022741"/>
    </source>
</evidence>
<comment type="caution">
    <text evidence="4">The sequence shown here is derived from an EMBL/GenBank/DDBJ whole genome shotgun (WGS) entry which is preliminary data.</text>
</comment>
<comment type="similarity">
    <text evidence="1">Belongs to the heat shock protein 70 family.</text>
</comment>
<proteinExistence type="inferred from homology"/>
<dbReference type="AlphaFoldDB" id="A0A396IC78"/>
<dbReference type="InterPro" id="IPR043129">
    <property type="entry name" value="ATPase_NBD"/>
</dbReference>
<dbReference type="InterPro" id="IPR018181">
    <property type="entry name" value="Heat_shock_70_CS"/>
</dbReference>
<dbReference type="GO" id="GO:0140662">
    <property type="term" value="F:ATP-dependent protein folding chaperone"/>
    <property type="evidence" value="ECO:0007669"/>
    <property type="project" value="InterPro"/>
</dbReference>
<keyword evidence="3" id="KW-0067">ATP-binding</keyword>